<dbReference type="Pfam" id="PF07859">
    <property type="entry name" value="Abhydrolase_3"/>
    <property type="match status" value="1"/>
</dbReference>
<reference evidence="3 4" key="1">
    <citation type="submission" date="2019-08" db="EMBL/GenBank/DDBJ databases">
        <authorList>
            <person name="Liang Q."/>
        </authorList>
    </citation>
    <scope>NUCLEOTIDE SEQUENCE [LARGE SCALE GENOMIC DNA]</scope>
    <source>
        <strain evidence="3 4">V1718</strain>
    </source>
</reference>
<protein>
    <submittedName>
        <fullName evidence="3">Alpha/beta hydrolase</fullName>
    </submittedName>
</protein>
<gene>
    <name evidence="3" type="ORF">FRD01_02730</name>
</gene>
<dbReference type="AlphaFoldDB" id="A0A5B8XK69"/>
<dbReference type="PANTHER" id="PTHR48081">
    <property type="entry name" value="AB HYDROLASE SUPERFAMILY PROTEIN C4A8.06C"/>
    <property type="match status" value="1"/>
</dbReference>
<dbReference type="KEGG" id="bbae:FRD01_02730"/>
<evidence type="ECO:0000256" key="1">
    <source>
        <dbReference type="ARBA" id="ARBA00022801"/>
    </source>
</evidence>
<dbReference type="OrthoDB" id="24847at2"/>
<evidence type="ECO:0000313" key="4">
    <source>
        <dbReference type="Proteomes" id="UP000321595"/>
    </source>
</evidence>
<organism evidence="3 4">
    <name type="scientific">Microvenator marinus</name>
    <dbReference type="NCBI Taxonomy" id="2600177"/>
    <lineage>
        <taxon>Bacteria</taxon>
        <taxon>Deltaproteobacteria</taxon>
        <taxon>Bradymonadales</taxon>
        <taxon>Microvenatoraceae</taxon>
        <taxon>Microvenator</taxon>
    </lineage>
</organism>
<proteinExistence type="predicted"/>
<dbReference type="Proteomes" id="UP000321595">
    <property type="component" value="Chromosome"/>
</dbReference>
<dbReference type="InterPro" id="IPR013094">
    <property type="entry name" value="AB_hydrolase_3"/>
</dbReference>
<dbReference type="GO" id="GO:0016787">
    <property type="term" value="F:hydrolase activity"/>
    <property type="evidence" value="ECO:0007669"/>
    <property type="project" value="UniProtKB-KW"/>
</dbReference>
<evidence type="ECO:0000259" key="2">
    <source>
        <dbReference type="Pfam" id="PF07859"/>
    </source>
</evidence>
<name>A0A5B8XK69_9DELT</name>
<dbReference type="InterPro" id="IPR050300">
    <property type="entry name" value="GDXG_lipolytic_enzyme"/>
</dbReference>
<keyword evidence="1 3" id="KW-0378">Hydrolase</keyword>
<feature type="domain" description="Alpha/beta hydrolase fold-3" evidence="2">
    <location>
        <begin position="73"/>
        <end position="278"/>
    </location>
</feature>
<accession>A0A5B8XK69</accession>
<evidence type="ECO:0000313" key="3">
    <source>
        <dbReference type="EMBL" id="QED26190.1"/>
    </source>
</evidence>
<dbReference type="RefSeq" id="WP_146957421.1">
    <property type="nucleotide sequence ID" value="NZ_CP042467.1"/>
</dbReference>
<dbReference type="SUPFAM" id="SSF53474">
    <property type="entry name" value="alpha/beta-Hydrolases"/>
    <property type="match status" value="1"/>
</dbReference>
<dbReference type="EMBL" id="CP042467">
    <property type="protein sequence ID" value="QED26190.1"/>
    <property type="molecule type" value="Genomic_DNA"/>
</dbReference>
<dbReference type="Gene3D" id="3.40.50.1820">
    <property type="entry name" value="alpha/beta hydrolase"/>
    <property type="match status" value="1"/>
</dbReference>
<sequence length="296" mass="32216">MPFLSALVSTATQTERALAEFGVGFLFGAADFLGKLEISSEKVNVLADIPYGPDPAHRLDVLMPVGPTKGIAIHVHGGGFRLLSKDSHRHIAREIAARGYVTLNVNYRLAPEHKYPSALQDIASALEWAAANRELLGVEGPEVVLVGESAGAYLVMMTALAMSGEVDEVWARRIERLGFRPTLTVPISGLMDMKRNVRCDSKMAESEVERARLAFAGSAEVPDPIDLLTSGARVRGLVKVVRATQDPLRVHSDALFTVLSSSGSKVEMQSFDGPHSFHAFTWTDAARDAWDWILPR</sequence>
<dbReference type="InterPro" id="IPR029058">
    <property type="entry name" value="AB_hydrolase_fold"/>
</dbReference>
<keyword evidence="4" id="KW-1185">Reference proteome</keyword>